<dbReference type="WBParaSite" id="ACRNAN_scaffold3239.g20005.t1">
    <property type="protein sequence ID" value="ACRNAN_scaffold3239.g20005.t1"/>
    <property type="gene ID" value="ACRNAN_scaffold3239.g20005"/>
</dbReference>
<keyword evidence="1" id="KW-0472">Membrane</keyword>
<name>A0A914DN81_9BILA</name>
<feature type="transmembrane region" description="Helical" evidence="1">
    <location>
        <begin position="30"/>
        <end position="50"/>
    </location>
</feature>
<sequence length="126" mass="14148">MLCSHHAYRPDPNITRDICDLVYEFRASTLFTLFQIMLIPIIILILITLIREDKEDTKWFVFHIAILNLCGIQALAHLGHSVHPVGHPVHPVGHSVHPVGNPMHSVGHPVHPVGHPVHTNIQIIVN</sequence>
<keyword evidence="1" id="KW-0812">Transmembrane</keyword>
<dbReference type="AlphaFoldDB" id="A0A914DN81"/>
<protein>
    <submittedName>
        <fullName evidence="3">Uncharacterized protein</fullName>
    </submittedName>
</protein>
<evidence type="ECO:0000313" key="3">
    <source>
        <dbReference type="WBParaSite" id="ACRNAN_scaffold3239.g20005.t1"/>
    </source>
</evidence>
<accession>A0A914DN81</accession>
<evidence type="ECO:0000313" key="2">
    <source>
        <dbReference type="Proteomes" id="UP000887540"/>
    </source>
</evidence>
<organism evidence="2 3">
    <name type="scientific">Acrobeloides nanus</name>
    <dbReference type="NCBI Taxonomy" id="290746"/>
    <lineage>
        <taxon>Eukaryota</taxon>
        <taxon>Metazoa</taxon>
        <taxon>Ecdysozoa</taxon>
        <taxon>Nematoda</taxon>
        <taxon>Chromadorea</taxon>
        <taxon>Rhabditida</taxon>
        <taxon>Tylenchina</taxon>
        <taxon>Cephalobomorpha</taxon>
        <taxon>Cephaloboidea</taxon>
        <taxon>Cephalobidae</taxon>
        <taxon>Acrobeloides</taxon>
    </lineage>
</organism>
<feature type="transmembrane region" description="Helical" evidence="1">
    <location>
        <begin position="59"/>
        <end position="78"/>
    </location>
</feature>
<reference evidence="3" key="1">
    <citation type="submission" date="2022-11" db="UniProtKB">
        <authorList>
            <consortium name="WormBaseParasite"/>
        </authorList>
    </citation>
    <scope>IDENTIFICATION</scope>
</reference>
<dbReference type="Proteomes" id="UP000887540">
    <property type="component" value="Unplaced"/>
</dbReference>
<keyword evidence="2" id="KW-1185">Reference proteome</keyword>
<evidence type="ECO:0000256" key="1">
    <source>
        <dbReference type="SAM" id="Phobius"/>
    </source>
</evidence>
<proteinExistence type="predicted"/>
<keyword evidence="1" id="KW-1133">Transmembrane helix</keyword>